<feature type="region of interest" description="Disordered" evidence="1">
    <location>
        <begin position="350"/>
        <end position="381"/>
    </location>
</feature>
<sequence>MTAPFSQASPFAIHGLCVVPSFAGLRKYVVSAVLPLGEGCQQRLGRAVHAQLEERGRGILEKARALVSTLRSPDWCGEGKLDLKYLEQPIFSFYTRRLEGHAVVTGGGRTAVRRECGELPTGCLMFGDRPCGQSGGLPLLSKCLAESVVVGGCGEAFARDKSTHYVMGFKPPPTTEIQSWSLQPDVPPHRREPPAVVHAGDLIDCMYTWDGRLQFLINDTTVMDFDTGRPLAEDAHYYAVVDVCFSTASLTLMPSSKPSAFRATEFSSVSTIAPCDLNSTSAGGHTASGSTCLERQSTGSSSSSGRSEDLGAQLFDEDDPGRRCLPLAETILRRALYVGMFGIELPSARHESLGTSETSRQLPCASDAGLRRSSPQTQGSR</sequence>
<evidence type="ECO:0000313" key="2">
    <source>
        <dbReference type="EMBL" id="CAK0908471.1"/>
    </source>
</evidence>
<feature type="compositionally biased region" description="Low complexity" evidence="1">
    <location>
        <begin position="280"/>
        <end position="305"/>
    </location>
</feature>
<proteinExistence type="predicted"/>
<feature type="region of interest" description="Disordered" evidence="1">
    <location>
        <begin position="280"/>
        <end position="317"/>
    </location>
</feature>
<evidence type="ECO:0000313" key="3">
    <source>
        <dbReference type="Proteomes" id="UP001189429"/>
    </source>
</evidence>
<gene>
    <name evidence="2" type="ORF">PCOR1329_LOCUS83145</name>
</gene>
<protein>
    <recommendedName>
        <fullName evidence="4">SPRY domain-containing protein</fullName>
    </recommendedName>
</protein>
<dbReference type="Proteomes" id="UP001189429">
    <property type="component" value="Unassembled WGS sequence"/>
</dbReference>
<dbReference type="EMBL" id="CAUYUJ010022025">
    <property type="protein sequence ID" value="CAK0908471.1"/>
    <property type="molecule type" value="Genomic_DNA"/>
</dbReference>
<organism evidence="2 3">
    <name type="scientific">Prorocentrum cordatum</name>
    <dbReference type="NCBI Taxonomy" id="2364126"/>
    <lineage>
        <taxon>Eukaryota</taxon>
        <taxon>Sar</taxon>
        <taxon>Alveolata</taxon>
        <taxon>Dinophyceae</taxon>
        <taxon>Prorocentrales</taxon>
        <taxon>Prorocentraceae</taxon>
        <taxon>Prorocentrum</taxon>
    </lineage>
</organism>
<accession>A0ABN9YAV9</accession>
<keyword evidence="3" id="KW-1185">Reference proteome</keyword>
<reference evidence="2" key="1">
    <citation type="submission" date="2023-10" db="EMBL/GenBank/DDBJ databases">
        <authorList>
            <person name="Chen Y."/>
            <person name="Shah S."/>
            <person name="Dougan E. K."/>
            <person name="Thang M."/>
            <person name="Chan C."/>
        </authorList>
    </citation>
    <scope>NUCLEOTIDE SEQUENCE [LARGE SCALE GENOMIC DNA]</scope>
</reference>
<name>A0ABN9YAV9_9DINO</name>
<comment type="caution">
    <text evidence="2">The sequence shown here is derived from an EMBL/GenBank/DDBJ whole genome shotgun (WGS) entry which is preliminary data.</text>
</comment>
<evidence type="ECO:0000256" key="1">
    <source>
        <dbReference type="SAM" id="MobiDB-lite"/>
    </source>
</evidence>
<evidence type="ECO:0008006" key="4">
    <source>
        <dbReference type="Google" id="ProtNLM"/>
    </source>
</evidence>